<feature type="region of interest" description="Disordered" evidence="1">
    <location>
        <begin position="1"/>
        <end position="33"/>
    </location>
</feature>
<dbReference type="PANTHER" id="PTHR31270:SF1">
    <property type="entry name" value="GLUTAMINYL-PEPTIDE CYCLOTRANSFERASE"/>
    <property type="match status" value="1"/>
</dbReference>
<feature type="compositionally biased region" description="Basic and acidic residues" evidence="1">
    <location>
        <begin position="20"/>
        <end position="33"/>
    </location>
</feature>
<dbReference type="PANTHER" id="PTHR31270">
    <property type="entry name" value="GLUTAMINYL-PEPTIDE CYCLOTRANSFERASE"/>
    <property type="match status" value="1"/>
</dbReference>
<keyword evidence="2" id="KW-1133">Transmembrane helix</keyword>
<evidence type="ECO:0000256" key="2">
    <source>
        <dbReference type="SAM" id="Phobius"/>
    </source>
</evidence>
<dbReference type="HOGENOM" id="CLU_060272_2_0_1"/>
<dbReference type="InParanoid" id="M4B8K4"/>
<dbReference type="eggNOG" id="ENOG502QUQC">
    <property type="taxonomic scope" value="Eukaryota"/>
</dbReference>
<dbReference type="Pfam" id="PF05096">
    <property type="entry name" value="Glu_cyclase_2"/>
    <property type="match status" value="1"/>
</dbReference>
<reference evidence="4" key="1">
    <citation type="journal article" date="2010" name="Science">
        <title>Signatures of adaptation to obligate biotrophy in the Hyaloperonospora arabidopsidis genome.</title>
        <authorList>
            <person name="Baxter L."/>
            <person name="Tripathy S."/>
            <person name="Ishaque N."/>
            <person name="Boot N."/>
            <person name="Cabral A."/>
            <person name="Kemen E."/>
            <person name="Thines M."/>
            <person name="Ah-Fong A."/>
            <person name="Anderson R."/>
            <person name="Badejoko W."/>
            <person name="Bittner-Eddy P."/>
            <person name="Boore J.L."/>
            <person name="Chibucos M.C."/>
            <person name="Coates M."/>
            <person name="Dehal P."/>
            <person name="Delehaunty K."/>
            <person name="Dong S."/>
            <person name="Downton P."/>
            <person name="Dumas B."/>
            <person name="Fabro G."/>
            <person name="Fronick C."/>
            <person name="Fuerstenberg S.I."/>
            <person name="Fulton L."/>
            <person name="Gaulin E."/>
            <person name="Govers F."/>
            <person name="Hughes L."/>
            <person name="Humphray S."/>
            <person name="Jiang R.H."/>
            <person name="Judelson H."/>
            <person name="Kamoun S."/>
            <person name="Kyung K."/>
            <person name="Meijer H."/>
            <person name="Minx P."/>
            <person name="Morris P."/>
            <person name="Nelson J."/>
            <person name="Phuntumart V."/>
            <person name="Qutob D."/>
            <person name="Rehmany A."/>
            <person name="Rougon-Cardoso A."/>
            <person name="Ryden P."/>
            <person name="Torto-Alalibo T."/>
            <person name="Studholme D."/>
            <person name="Wang Y."/>
            <person name="Win J."/>
            <person name="Wood J."/>
            <person name="Clifton S.W."/>
            <person name="Rogers J."/>
            <person name="Van den Ackerveken G."/>
            <person name="Jones J.D."/>
            <person name="McDowell J.M."/>
            <person name="Beynon J."/>
            <person name="Tyler B.M."/>
        </authorList>
    </citation>
    <scope>NUCLEOTIDE SEQUENCE [LARGE SCALE GENOMIC DNA]</scope>
    <source>
        <strain evidence="4">Emoy2</strain>
    </source>
</reference>
<sequence>MARTHVSKRPKRQGQAAPSTREKNRESATKEISREEKSGMLLTLLASCGVALVVVVLGVLLRPTQPQVLIPTPVHDLNSEEQARVEAREERPMDARPTVEFLAKYPHDAAAFTQGFTVVNRGNEKLFIESTGLYGKSTLRRVDIESGKVLKQYDLPEELFGEGVTLGLNNELVMLTWKSKSGFVFNLDETADGEVDGFALHSEFSFDTTTGEGWGITFDGKDLVVSDGSSTVMFWDPLTKKEVRRIEVTIYNGNQPISHVNELEIAKGFIYANVWYQPYILKIDPETGAVVTMFDLSKLLADAGADISAGEVLNGIAYDDTEDVFYVTGKLWNSVYKVRLVDPVQ</sequence>
<keyword evidence="2" id="KW-0472">Membrane</keyword>
<feature type="compositionally biased region" description="Basic residues" evidence="1">
    <location>
        <begin position="1"/>
        <end position="12"/>
    </location>
</feature>
<evidence type="ECO:0008006" key="5">
    <source>
        <dbReference type="Google" id="ProtNLM"/>
    </source>
</evidence>
<dbReference type="EnsemblProtists" id="HpaT802610">
    <property type="protein sequence ID" value="HpaP802610"/>
    <property type="gene ID" value="HpaG802610"/>
</dbReference>
<name>M4B8K4_HYAAE</name>
<evidence type="ECO:0000313" key="3">
    <source>
        <dbReference type="EnsemblProtists" id="HpaP802610"/>
    </source>
</evidence>
<keyword evidence="4" id="KW-1185">Reference proteome</keyword>
<dbReference type="EMBL" id="JH597989">
    <property type="status" value="NOT_ANNOTATED_CDS"/>
    <property type="molecule type" value="Genomic_DNA"/>
</dbReference>
<keyword evidence="2" id="KW-0812">Transmembrane</keyword>
<dbReference type="InterPro" id="IPR007788">
    <property type="entry name" value="QCT"/>
</dbReference>
<dbReference type="VEuPathDB" id="FungiDB:HpaG802610"/>
<dbReference type="SUPFAM" id="SSF63825">
    <property type="entry name" value="YWTD domain"/>
    <property type="match status" value="1"/>
</dbReference>
<dbReference type="OMA" id="YTDSFWI"/>
<evidence type="ECO:0000256" key="1">
    <source>
        <dbReference type="SAM" id="MobiDB-lite"/>
    </source>
</evidence>
<dbReference type="AlphaFoldDB" id="M4B8K4"/>
<protein>
    <recommendedName>
        <fullName evidence="5">Glutamine cyclotransferase</fullName>
    </recommendedName>
</protein>
<evidence type="ECO:0000313" key="4">
    <source>
        <dbReference type="Proteomes" id="UP000011713"/>
    </source>
</evidence>
<reference evidence="3" key="2">
    <citation type="submission" date="2015-06" db="UniProtKB">
        <authorList>
            <consortium name="EnsemblProtists"/>
        </authorList>
    </citation>
    <scope>IDENTIFICATION</scope>
    <source>
        <strain evidence="3">Emoy2</strain>
    </source>
</reference>
<dbReference type="STRING" id="559515.M4B8K4"/>
<organism evidence="3 4">
    <name type="scientific">Hyaloperonospora arabidopsidis (strain Emoy2)</name>
    <name type="common">Downy mildew agent</name>
    <name type="synonym">Peronospora arabidopsidis</name>
    <dbReference type="NCBI Taxonomy" id="559515"/>
    <lineage>
        <taxon>Eukaryota</taxon>
        <taxon>Sar</taxon>
        <taxon>Stramenopiles</taxon>
        <taxon>Oomycota</taxon>
        <taxon>Peronosporomycetes</taxon>
        <taxon>Peronosporales</taxon>
        <taxon>Peronosporaceae</taxon>
        <taxon>Hyaloperonospora</taxon>
    </lineage>
</organism>
<dbReference type="Gene3D" id="2.130.10.10">
    <property type="entry name" value="YVTN repeat-like/Quinoprotein amine dehydrogenase"/>
    <property type="match status" value="1"/>
</dbReference>
<dbReference type="GO" id="GO:0016603">
    <property type="term" value="F:glutaminyl-peptide cyclotransferase activity"/>
    <property type="evidence" value="ECO:0007669"/>
    <property type="project" value="InterPro"/>
</dbReference>
<feature type="transmembrane region" description="Helical" evidence="2">
    <location>
        <begin position="40"/>
        <end position="61"/>
    </location>
</feature>
<dbReference type="Proteomes" id="UP000011713">
    <property type="component" value="Unassembled WGS sequence"/>
</dbReference>
<accession>M4B8K4</accession>
<dbReference type="InterPro" id="IPR015943">
    <property type="entry name" value="WD40/YVTN_repeat-like_dom_sf"/>
</dbReference>
<proteinExistence type="predicted"/>